<feature type="non-terminal residue" evidence="1">
    <location>
        <position position="228"/>
    </location>
</feature>
<dbReference type="AlphaFoldDB" id="T1C2S4"/>
<comment type="caution">
    <text evidence="1">The sequence shown here is derived from an EMBL/GenBank/DDBJ whole genome shotgun (WGS) entry which is preliminary data.</text>
</comment>
<proteinExistence type="predicted"/>
<protein>
    <submittedName>
        <fullName evidence="1">Replication protein</fullName>
    </submittedName>
</protein>
<feature type="non-terminal residue" evidence="1">
    <location>
        <position position="1"/>
    </location>
</feature>
<gene>
    <name evidence="1" type="ORF">B1B_00042</name>
</gene>
<dbReference type="Pfam" id="PF04796">
    <property type="entry name" value="RepA_C"/>
    <property type="match status" value="1"/>
</dbReference>
<dbReference type="EMBL" id="AUZY01000033">
    <property type="protein sequence ID" value="EQD79761.1"/>
    <property type="molecule type" value="Genomic_DNA"/>
</dbReference>
<dbReference type="InterPro" id="IPR006881">
    <property type="entry name" value="RepA_C"/>
</dbReference>
<accession>T1C2S4</accession>
<sequence>RTWERVNGVVNLLVAAGQAFHPETRRFMNVGLPFGPKPRLVLYHLNAELLRTQSPVIELEDSLTAFVKRTLGLDPGGRTIRTVKDQLMRLSAAYFRIGTVISEGRAVTLKGCVIEGFELWVAKNPQQRVLWPTTVQFSQRYFESLMKHAVPLNETAIARLSHNAMGLGYLHLVSPEIAPRQESKTALVPWSSLAEQFGHGYASIRKFRSVFLETLKQVKVVYPDAKFD</sequence>
<name>T1C2S4_9ZZZZ</name>
<organism evidence="1">
    <name type="scientific">mine drainage metagenome</name>
    <dbReference type="NCBI Taxonomy" id="410659"/>
    <lineage>
        <taxon>unclassified sequences</taxon>
        <taxon>metagenomes</taxon>
        <taxon>ecological metagenomes</taxon>
    </lineage>
</organism>
<evidence type="ECO:0000313" key="1">
    <source>
        <dbReference type="EMBL" id="EQD79761.1"/>
    </source>
</evidence>
<reference evidence="1" key="1">
    <citation type="submission" date="2013-08" db="EMBL/GenBank/DDBJ databases">
        <authorList>
            <person name="Mendez C."/>
            <person name="Richter M."/>
            <person name="Ferrer M."/>
            <person name="Sanchez J."/>
        </authorList>
    </citation>
    <scope>NUCLEOTIDE SEQUENCE</scope>
</reference>
<reference evidence="1" key="2">
    <citation type="journal article" date="2014" name="ISME J.">
        <title>Microbial stratification in low pH oxic and suboxic macroscopic growths along an acid mine drainage.</title>
        <authorList>
            <person name="Mendez-Garcia C."/>
            <person name="Mesa V."/>
            <person name="Sprenger R.R."/>
            <person name="Richter M."/>
            <person name="Diez M.S."/>
            <person name="Solano J."/>
            <person name="Bargiela R."/>
            <person name="Golyshina O.V."/>
            <person name="Manteca A."/>
            <person name="Ramos J.L."/>
            <person name="Gallego J.R."/>
            <person name="Llorente I."/>
            <person name="Martins Dos Santos V.A."/>
            <person name="Jensen O.N."/>
            <person name="Pelaez A.I."/>
            <person name="Sanchez J."/>
            <person name="Ferrer M."/>
        </authorList>
    </citation>
    <scope>NUCLEOTIDE SEQUENCE</scope>
</reference>